<evidence type="ECO:0000313" key="2">
    <source>
        <dbReference type="Proteomes" id="UP001172386"/>
    </source>
</evidence>
<protein>
    <submittedName>
        <fullName evidence="1">Uncharacterized protein</fullName>
    </submittedName>
</protein>
<gene>
    <name evidence="1" type="ORF">H2198_005505</name>
</gene>
<accession>A0ACC3A5H6</accession>
<proteinExistence type="predicted"/>
<name>A0ACC3A5H6_9EURO</name>
<reference evidence="1" key="1">
    <citation type="submission" date="2022-10" db="EMBL/GenBank/DDBJ databases">
        <title>Culturing micro-colonial fungi from biological soil crusts in the Mojave desert and describing Neophaeococcomyces mojavensis, and introducing the new genera and species Taxawa tesnikishii.</title>
        <authorList>
            <person name="Kurbessoian T."/>
            <person name="Stajich J.E."/>
        </authorList>
    </citation>
    <scope>NUCLEOTIDE SEQUENCE</scope>
    <source>
        <strain evidence="1">JES_112</strain>
    </source>
</reference>
<sequence>MATKVAQYITVIDRSNKVIGNSRQFKDVFREAKAAYIERKAEIKAHKRAREEAELQKAIRAVSIQDEAERASTVRPDEPRRNASHNGHRRAPTEYERPRTNRVHSTASFSPRDNGQDSPREVGQMSLGEFNDAIYGPNGVATQHRHASRTAPATPRPAYADNPASYGLVRAQTDLPLAQRPTHQLAHSRSLDEVDMDLAYGEYHPESLIVTPEEQRQKELSSLVVKCKALLEEADCAGHSAKAIISHLQKNPDTLAAVGLTLAEISSIASKMAPGALGIFAKSAPAVLALLLSPQFLIAVGVSVGVTVIAIGGYKIVKRITEKAAGAEAEKAIENAPEHDEAIDVQELDRIEQWRRAIPEEASREFTIDEEGSVISGATSVEGEFITPFAAQSMGHLPVRRAKTTASKMTRKDQEQDKESKRGSEKRKKHRRRSDDDSVASKGSTAKRGSKSGEKSVVKVKKQSTLSKMFSGTSTRG</sequence>
<evidence type="ECO:0000313" key="1">
    <source>
        <dbReference type="EMBL" id="KAJ9655708.1"/>
    </source>
</evidence>
<dbReference type="Proteomes" id="UP001172386">
    <property type="component" value="Unassembled WGS sequence"/>
</dbReference>
<dbReference type="EMBL" id="JAPDRQ010000091">
    <property type="protein sequence ID" value="KAJ9655708.1"/>
    <property type="molecule type" value="Genomic_DNA"/>
</dbReference>
<comment type="caution">
    <text evidence="1">The sequence shown here is derived from an EMBL/GenBank/DDBJ whole genome shotgun (WGS) entry which is preliminary data.</text>
</comment>
<organism evidence="1 2">
    <name type="scientific">Neophaeococcomyces mojaviensis</name>
    <dbReference type="NCBI Taxonomy" id="3383035"/>
    <lineage>
        <taxon>Eukaryota</taxon>
        <taxon>Fungi</taxon>
        <taxon>Dikarya</taxon>
        <taxon>Ascomycota</taxon>
        <taxon>Pezizomycotina</taxon>
        <taxon>Eurotiomycetes</taxon>
        <taxon>Chaetothyriomycetidae</taxon>
        <taxon>Chaetothyriales</taxon>
        <taxon>Chaetothyriales incertae sedis</taxon>
        <taxon>Neophaeococcomyces</taxon>
    </lineage>
</organism>
<keyword evidence="2" id="KW-1185">Reference proteome</keyword>